<gene>
    <name evidence="1" type="ORF">LptCag_0396</name>
</gene>
<evidence type="ECO:0000313" key="2">
    <source>
        <dbReference type="Proteomes" id="UP000029452"/>
    </source>
</evidence>
<dbReference type="PATRIC" id="fig|178606.4.peg.1986"/>
<dbReference type="AlphaFoldDB" id="A0A094WA09"/>
<name>A0A094WA09_9BACT</name>
<comment type="caution">
    <text evidence="1">The sequence shown here is derived from an EMBL/GenBank/DDBJ whole genome shotgun (WGS) entry which is preliminary data.</text>
</comment>
<dbReference type="PROSITE" id="PS51257">
    <property type="entry name" value="PROKAR_LIPOPROTEIN"/>
    <property type="match status" value="1"/>
</dbReference>
<dbReference type="OrthoDB" id="9918690at2"/>
<dbReference type="Proteomes" id="UP000029452">
    <property type="component" value="Unassembled WGS sequence"/>
</dbReference>
<evidence type="ECO:0008006" key="3">
    <source>
        <dbReference type="Google" id="ProtNLM"/>
    </source>
</evidence>
<proteinExistence type="predicted"/>
<protein>
    <recommendedName>
        <fullName evidence="3">Lipoprotein</fullName>
    </recommendedName>
</protein>
<dbReference type="RefSeq" id="WP_014961625.1">
    <property type="nucleotide sequence ID" value="NZ_JBPKCJ010000006.1"/>
</dbReference>
<sequence length="220" mass="23895">MRPISRRKTGGGTTGKFRGLGGLLLSLGLFFLASCSTGPQPPVFIDMPPGLTFPSVSGNSGEPVPVAVLPVKLRGDSHNVGILFHATGGTSPLLVNQSLKKSVLKSLKAVLKSNGYKPYDASSEHHELIVRMEVVSFEDRIRANLLHVRQKAVLKCRYILIRQSGEKSTRIVKTSKREESPTPAAVFDQKSAGKLLEKLLKSSLEKDLIPTLNDLVKQES</sequence>
<organism evidence="1 2">
    <name type="scientific">Leptospirillum ferriphilum</name>
    <dbReference type="NCBI Taxonomy" id="178606"/>
    <lineage>
        <taxon>Bacteria</taxon>
        <taxon>Pseudomonadati</taxon>
        <taxon>Nitrospirota</taxon>
        <taxon>Nitrospiria</taxon>
        <taxon>Nitrospirales</taxon>
        <taxon>Nitrospiraceae</taxon>
        <taxon>Leptospirillum</taxon>
    </lineage>
</organism>
<reference evidence="1 2" key="1">
    <citation type="submission" date="2014-06" db="EMBL/GenBank/DDBJ databases">
        <title>Draft genome sequence of iron oxidizing acidophile Leptospirillum ferriphilum DSM14647.</title>
        <authorList>
            <person name="Cardenas J.P."/>
            <person name="Lazcano M."/>
            <person name="Ossandon F.J."/>
            <person name="Corbett M."/>
            <person name="Holmes D.S."/>
            <person name="Watkin E."/>
        </authorList>
    </citation>
    <scope>NUCLEOTIDE SEQUENCE [LARGE SCALE GENOMIC DNA]</scope>
    <source>
        <strain evidence="1 2">DSM 14647</strain>
    </source>
</reference>
<dbReference type="OMA" id="IVRMEVV"/>
<evidence type="ECO:0000313" key="1">
    <source>
        <dbReference type="EMBL" id="KGA93360.1"/>
    </source>
</evidence>
<dbReference type="EMBL" id="JPGK01000007">
    <property type="protein sequence ID" value="KGA93360.1"/>
    <property type="molecule type" value="Genomic_DNA"/>
</dbReference>
<accession>A0A094WA09</accession>